<dbReference type="OrthoDB" id="3017409at2759"/>
<dbReference type="EMBL" id="KN822066">
    <property type="protein sequence ID" value="KIM60126.1"/>
    <property type="molecule type" value="Genomic_DNA"/>
</dbReference>
<sequence length="69" mass="7464">MDDASTPPVRLHPTSSQPLSMKAAQAHVDEFLSSLKVRSTPSKGFDATVTSQLVKLSKALKEERARGRA</sequence>
<name>A0A0C3DW62_9AGAM</name>
<dbReference type="AlphaFoldDB" id="A0A0C3DW62"/>
<accession>A0A0C3DW62</accession>
<keyword evidence="3" id="KW-1185">Reference proteome</keyword>
<proteinExistence type="predicted"/>
<reference evidence="3" key="2">
    <citation type="submission" date="2015-01" db="EMBL/GenBank/DDBJ databases">
        <title>Evolutionary Origins and Diversification of the Mycorrhizal Mutualists.</title>
        <authorList>
            <consortium name="DOE Joint Genome Institute"/>
            <consortium name="Mycorrhizal Genomics Consortium"/>
            <person name="Kohler A."/>
            <person name="Kuo A."/>
            <person name="Nagy L.G."/>
            <person name="Floudas D."/>
            <person name="Copeland A."/>
            <person name="Barry K.W."/>
            <person name="Cichocki N."/>
            <person name="Veneault-Fourrey C."/>
            <person name="LaButti K."/>
            <person name="Lindquist E.A."/>
            <person name="Lipzen A."/>
            <person name="Lundell T."/>
            <person name="Morin E."/>
            <person name="Murat C."/>
            <person name="Riley R."/>
            <person name="Ohm R."/>
            <person name="Sun H."/>
            <person name="Tunlid A."/>
            <person name="Henrissat B."/>
            <person name="Grigoriev I.V."/>
            <person name="Hibbett D.S."/>
            <person name="Martin F."/>
        </authorList>
    </citation>
    <scope>NUCLEOTIDE SEQUENCE [LARGE SCALE GENOMIC DNA]</scope>
    <source>
        <strain evidence="3">Foug A</strain>
    </source>
</reference>
<evidence type="ECO:0000313" key="2">
    <source>
        <dbReference type="EMBL" id="KIM60126.1"/>
    </source>
</evidence>
<organism evidence="2 3">
    <name type="scientific">Scleroderma citrinum Foug A</name>
    <dbReference type="NCBI Taxonomy" id="1036808"/>
    <lineage>
        <taxon>Eukaryota</taxon>
        <taxon>Fungi</taxon>
        <taxon>Dikarya</taxon>
        <taxon>Basidiomycota</taxon>
        <taxon>Agaricomycotina</taxon>
        <taxon>Agaricomycetes</taxon>
        <taxon>Agaricomycetidae</taxon>
        <taxon>Boletales</taxon>
        <taxon>Sclerodermatineae</taxon>
        <taxon>Sclerodermataceae</taxon>
        <taxon>Scleroderma</taxon>
    </lineage>
</organism>
<evidence type="ECO:0000256" key="1">
    <source>
        <dbReference type="SAM" id="MobiDB-lite"/>
    </source>
</evidence>
<protein>
    <submittedName>
        <fullName evidence="2">Uncharacterized protein</fullName>
    </submittedName>
</protein>
<dbReference type="HOGENOM" id="CLU_184662_0_0_1"/>
<reference evidence="2 3" key="1">
    <citation type="submission" date="2014-04" db="EMBL/GenBank/DDBJ databases">
        <authorList>
            <consortium name="DOE Joint Genome Institute"/>
            <person name="Kuo A."/>
            <person name="Kohler A."/>
            <person name="Nagy L.G."/>
            <person name="Floudas D."/>
            <person name="Copeland A."/>
            <person name="Barry K.W."/>
            <person name="Cichocki N."/>
            <person name="Veneault-Fourrey C."/>
            <person name="LaButti K."/>
            <person name="Lindquist E.A."/>
            <person name="Lipzen A."/>
            <person name="Lundell T."/>
            <person name="Morin E."/>
            <person name="Murat C."/>
            <person name="Sun H."/>
            <person name="Tunlid A."/>
            <person name="Henrissat B."/>
            <person name="Grigoriev I.V."/>
            <person name="Hibbett D.S."/>
            <person name="Martin F."/>
            <person name="Nordberg H.P."/>
            <person name="Cantor M.N."/>
            <person name="Hua S.X."/>
        </authorList>
    </citation>
    <scope>NUCLEOTIDE SEQUENCE [LARGE SCALE GENOMIC DNA]</scope>
    <source>
        <strain evidence="2 3">Foug A</strain>
    </source>
</reference>
<feature type="region of interest" description="Disordered" evidence="1">
    <location>
        <begin position="1"/>
        <end position="22"/>
    </location>
</feature>
<dbReference type="InParanoid" id="A0A0C3DW62"/>
<dbReference type="Proteomes" id="UP000053989">
    <property type="component" value="Unassembled WGS sequence"/>
</dbReference>
<gene>
    <name evidence="2" type="ORF">SCLCIDRAFT_1217152</name>
</gene>
<evidence type="ECO:0000313" key="3">
    <source>
        <dbReference type="Proteomes" id="UP000053989"/>
    </source>
</evidence>